<name>A0A7H1M9C5_9NEIS</name>
<dbReference type="AlphaFoldDB" id="A0A7H1M9C5"/>
<dbReference type="KEGG" id="nmus:H7A79_1336"/>
<proteinExistence type="predicted"/>
<dbReference type="Proteomes" id="UP000516412">
    <property type="component" value="Chromosome"/>
</dbReference>
<organism evidence="1 2">
    <name type="scientific">Neisseria musculi</name>
    <dbReference type="NCBI Taxonomy" id="1815583"/>
    <lineage>
        <taxon>Bacteria</taxon>
        <taxon>Pseudomonadati</taxon>
        <taxon>Pseudomonadota</taxon>
        <taxon>Betaproteobacteria</taxon>
        <taxon>Neisseriales</taxon>
        <taxon>Neisseriaceae</taxon>
        <taxon>Neisseria</taxon>
    </lineage>
</organism>
<gene>
    <name evidence="1" type="ORF">H7A79_1336</name>
</gene>
<protein>
    <submittedName>
        <fullName evidence="1">Uncharacterized protein</fullName>
    </submittedName>
</protein>
<evidence type="ECO:0000313" key="1">
    <source>
        <dbReference type="EMBL" id="QNT58240.1"/>
    </source>
</evidence>
<evidence type="ECO:0000313" key="2">
    <source>
        <dbReference type="Proteomes" id="UP000516412"/>
    </source>
</evidence>
<dbReference type="EMBL" id="CP060414">
    <property type="protein sequence ID" value="QNT58240.1"/>
    <property type="molecule type" value="Genomic_DNA"/>
</dbReference>
<sequence>MHRLLSSVTLISILFECLENGYHQESHFNSRSGTKFIGILVNSNLRVQKNKMISLLSDRILIELKQITVTAFQY</sequence>
<reference evidence="1" key="1">
    <citation type="submission" date="2024-06" db="EMBL/GenBank/DDBJ databases">
        <title>Complete Genome Sequence of mouse commensal type strain Neisseria musculi.</title>
        <authorList>
            <person name="Thapa E."/>
            <person name="Aluvathingal J."/>
            <person name="Nadendla S."/>
            <person name="Mehta A."/>
            <person name="Tettelin H."/>
            <person name="Weyand N.J."/>
        </authorList>
    </citation>
    <scope>NUCLEOTIDE SEQUENCE</scope>
    <source>
        <strain evidence="1">NW831</strain>
    </source>
</reference>
<accession>A0A7H1M9C5</accession>
<keyword evidence="2" id="KW-1185">Reference proteome</keyword>